<organism evidence="1 2">
    <name type="scientific">Ochrobactrum soli</name>
    <dbReference type="NCBI Taxonomy" id="2448455"/>
    <lineage>
        <taxon>Bacteria</taxon>
        <taxon>Pseudomonadati</taxon>
        <taxon>Pseudomonadota</taxon>
        <taxon>Alphaproteobacteria</taxon>
        <taxon>Hyphomicrobiales</taxon>
        <taxon>Brucellaceae</taxon>
        <taxon>Brucella/Ochrobactrum group</taxon>
        <taxon>Ochrobactrum</taxon>
    </lineage>
</organism>
<accession>A0A2P9HHB7</accession>
<protein>
    <submittedName>
        <fullName evidence="1">Uncharacterized protein</fullName>
    </submittedName>
</protein>
<name>A0A2P9HHB7_9HYPH</name>
<evidence type="ECO:0000313" key="2">
    <source>
        <dbReference type="Proteomes" id="UP000246073"/>
    </source>
</evidence>
<gene>
    <name evidence="1" type="ORF">OHAE_3430</name>
</gene>
<dbReference type="EMBL" id="OOFM01000004">
    <property type="protein sequence ID" value="SPL63498.1"/>
    <property type="molecule type" value="Genomic_DNA"/>
</dbReference>
<sequence>MCHRLGRFCSMIGRSADWLINTRCSSAYAVLANILLP</sequence>
<dbReference type="AlphaFoldDB" id="A0A2P9HHB7"/>
<dbReference type="Proteomes" id="UP000246073">
    <property type="component" value="Unassembled WGS sequence"/>
</dbReference>
<reference evidence="2" key="1">
    <citation type="submission" date="2017-12" db="EMBL/GenBank/DDBJ databases">
        <authorList>
            <person name="Diaz M."/>
        </authorList>
    </citation>
    <scope>NUCLEOTIDE SEQUENCE [LARGE SCALE GENOMIC DNA]</scope>
    <source>
        <strain evidence="2">FI11154</strain>
    </source>
</reference>
<evidence type="ECO:0000313" key="1">
    <source>
        <dbReference type="EMBL" id="SPL63498.1"/>
    </source>
</evidence>
<proteinExistence type="predicted"/>